<dbReference type="Gramene" id="Dexi6A01G0007220.1">
    <property type="protein sequence ID" value="Dexi6A01G0007220.1:cds"/>
    <property type="gene ID" value="Dexi6A01G0007220"/>
</dbReference>
<evidence type="ECO:0000313" key="3">
    <source>
        <dbReference type="EMBL" id="KAF8662569.1"/>
    </source>
</evidence>
<feature type="transmembrane region" description="Helical" evidence="2">
    <location>
        <begin position="307"/>
        <end position="325"/>
    </location>
</feature>
<feature type="transmembrane region" description="Helical" evidence="2">
    <location>
        <begin position="380"/>
        <end position="403"/>
    </location>
</feature>
<evidence type="ECO:0000256" key="1">
    <source>
        <dbReference type="SAM" id="MobiDB-lite"/>
    </source>
</evidence>
<dbReference type="OrthoDB" id="655425at2759"/>
<gene>
    <name evidence="3" type="ORF">HU200_056168</name>
</gene>
<keyword evidence="4" id="KW-1185">Reference proteome</keyword>
<feature type="region of interest" description="Disordered" evidence="1">
    <location>
        <begin position="1"/>
        <end position="34"/>
    </location>
</feature>
<keyword evidence="2" id="KW-1133">Transmembrane helix</keyword>
<reference evidence="3" key="1">
    <citation type="submission" date="2020-07" db="EMBL/GenBank/DDBJ databases">
        <title>Genome sequence and genetic diversity analysis of an under-domesticated orphan crop, white fonio (Digitaria exilis).</title>
        <authorList>
            <person name="Bennetzen J.L."/>
            <person name="Chen S."/>
            <person name="Ma X."/>
            <person name="Wang X."/>
            <person name="Yssel A.E.J."/>
            <person name="Chaluvadi S.R."/>
            <person name="Johnson M."/>
            <person name="Gangashetty P."/>
            <person name="Hamidou F."/>
            <person name="Sanogo M.D."/>
            <person name="Zwaenepoel A."/>
            <person name="Wallace J."/>
            <person name="Van De Peer Y."/>
            <person name="Van Deynze A."/>
        </authorList>
    </citation>
    <scope>NUCLEOTIDE SEQUENCE</scope>
    <source>
        <tissue evidence="3">Leaves</tissue>
    </source>
</reference>
<evidence type="ECO:0000313" key="4">
    <source>
        <dbReference type="Proteomes" id="UP000636709"/>
    </source>
</evidence>
<proteinExistence type="predicted"/>
<dbReference type="AlphaFoldDB" id="A0A835AEG6"/>
<feature type="transmembrane region" description="Helical" evidence="2">
    <location>
        <begin position="284"/>
        <end position="301"/>
    </location>
</feature>
<name>A0A835AEG6_9POAL</name>
<comment type="caution">
    <text evidence="3">The sequence shown here is derived from an EMBL/GenBank/DDBJ whole genome shotgun (WGS) entry which is preliminary data.</text>
</comment>
<organism evidence="3 4">
    <name type="scientific">Digitaria exilis</name>
    <dbReference type="NCBI Taxonomy" id="1010633"/>
    <lineage>
        <taxon>Eukaryota</taxon>
        <taxon>Viridiplantae</taxon>
        <taxon>Streptophyta</taxon>
        <taxon>Embryophyta</taxon>
        <taxon>Tracheophyta</taxon>
        <taxon>Spermatophyta</taxon>
        <taxon>Magnoliopsida</taxon>
        <taxon>Liliopsida</taxon>
        <taxon>Poales</taxon>
        <taxon>Poaceae</taxon>
        <taxon>PACMAD clade</taxon>
        <taxon>Panicoideae</taxon>
        <taxon>Panicodae</taxon>
        <taxon>Paniceae</taxon>
        <taxon>Anthephorinae</taxon>
        <taxon>Digitaria</taxon>
    </lineage>
</organism>
<feature type="transmembrane region" description="Helical" evidence="2">
    <location>
        <begin position="224"/>
        <end position="241"/>
    </location>
</feature>
<evidence type="ECO:0000256" key="2">
    <source>
        <dbReference type="SAM" id="Phobius"/>
    </source>
</evidence>
<accession>A0A835AEG6</accession>
<feature type="transmembrane region" description="Helical" evidence="2">
    <location>
        <begin position="253"/>
        <end position="272"/>
    </location>
</feature>
<sequence>MMETEQRSTQRWERLRKAAERNDPCDRLEHDAGDDDLEGREEALVSRWRWLKAVSMVVFSGQSYKTVKVCSLASAHPFVSQIEPPLQPEMSESRDLLAAAETDLGANRPQPATTAQVQASLSPRQAAKLRSNNPVPQVVMDVVSDLPRSTETAQVQNVLSPRHTAKLGRNNSVRDIVMDVASTNPPRSTETTAPAAQVAAVNVPTVDQMKKEQQGRCLKYSQKALSFAICTLIGYASAISLEPTDDNKGTKGTTTFKLAIAPFFVAICTDLFSLKTKAKLGNVLVYISSFHLVLMVYFIFISFNNDYAYAILFLPLVAGVSLLQQKIWPEGHRQITDEKLSKDLDSMFELSSLILNWSTFISAIMAIFRDLIKGPNEFIHFSPVGFLFLLTIILGLYLMLVTTVRTAALNLRVKYLDVLLICLLVSTLIAALIAFGKKE</sequence>
<feature type="transmembrane region" description="Helical" evidence="2">
    <location>
        <begin position="415"/>
        <end position="436"/>
    </location>
</feature>
<dbReference type="EMBL" id="JACEFO010002380">
    <property type="protein sequence ID" value="KAF8662569.1"/>
    <property type="molecule type" value="Genomic_DNA"/>
</dbReference>
<feature type="compositionally biased region" description="Basic and acidic residues" evidence="1">
    <location>
        <begin position="1"/>
        <end position="31"/>
    </location>
</feature>
<keyword evidence="2" id="KW-0472">Membrane</keyword>
<keyword evidence="2" id="KW-0812">Transmembrane</keyword>
<feature type="transmembrane region" description="Helical" evidence="2">
    <location>
        <begin position="346"/>
        <end position="368"/>
    </location>
</feature>
<protein>
    <submittedName>
        <fullName evidence="3">Uncharacterized protein</fullName>
    </submittedName>
</protein>
<dbReference type="Proteomes" id="UP000636709">
    <property type="component" value="Unassembled WGS sequence"/>
</dbReference>